<dbReference type="SUPFAM" id="SSF56420">
    <property type="entry name" value="Peptide deformylase"/>
    <property type="match status" value="1"/>
</dbReference>
<comment type="function">
    <text evidence="2">Removes the formyl group from the N-terminal Met of newly synthesized proteins. Requires at least a dipeptide for an efficient rate of reaction. N-terminal L-methionine is a prerequisite for activity but the enzyme has broad specificity at other positions.</text>
</comment>
<feature type="binding site" evidence="2">
    <location>
        <position position="97"/>
    </location>
    <ligand>
        <name>Fe cation</name>
        <dbReference type="ChEBI" id="CHEBI:24875"/>
    </ligand>
</feature>
<keyword evidence="2" id="KW-0648">Protein biosynthesis</keyword>
<dbReference type="HAMAP" id="MF_00163">
    <property type="entry name" value="Pep_deformylase"/>
    <property type="match status" value="1"/>
</dbReference>
<accession>A0A1G1ZMM1</accession>
<dbReference type="PRINTS" id="PR01576">
    <property type="entry name" value="PDEFORMYLASE"/>
</dbReference>
<feature type="binding site" evidence="2">
    <location>
        <position position="55"/>
    </location>
    <ligand>
        <name>Fe cation</name>
        <dbReference type="ChEBI" id="CHEBI:24875"/>
    </ligand>
</feature>
<keyword evidence="2" id="KW-0408">Iron</keyword>
<dbReference type="Pfam" id="PF01327">
    <property type="entry name" value="Pep_deformylase"/>
    <property type="match status" value="1"/>
</dbReference>
<proteinExistence type="inferred from homology"/>
<dbReference type="EC" id="3.5.1.88" evidence="2"/>
<evidence type="ECO:0000256" key="2">
    <source>
        <dbReference type="HAMAP-Rule" id="MF_00163"/>
    </source>
</evidence>
<keyword evidence="2" id="KW-0378">Hydrolase</keyword>
<gene>
    <name evidence="2" type="primary">def</name>
    <name evidence="3" type="ORF">A3A04_01440</name>
</gene>
<dbReference type="GO" id="GO:0046872">
    <property type="term" value="F:metal ion binding"/>
    <property type="evidence" value="ECO:0007669"/>
    <property type="project" value="UniProtKB-KW"/>
</dbReference>
<name>A0A1G1ZMM1_9BACT</name>
<dbReference type="PIRSF" id="PIRSF004749">
    <property type="entry name" value="Pep_def"/>
    <property type="match status" value="1"/>
</dbReference>
<dbReference type="EMBL" id="MHJI01000027">
    <property type="protein sequence ID" value="OGY65010.1"/>
    <property type="molecule type" value="Genomic_DNA"/>
</dbReference>
<feature type="binding site" evidence="2">
    <location>
        <position position="101"/>
    </location>
    <ligand>
        <name>Fe cation</name>
        <dbReference type="ChEBI" id="CHEBI:24875"/>
    </ligand>
</feature>
<evidence type="ECO:0000313" key="3">
    <source>
        <dbReference type="EMBL" id="OGY65010.1"/>
    </source>
</evidence>
<dbReference type="GO" id="GO:0006412">
    <property type="term" value="P:translation"/>
    <property type="evidence" value="ECO:0007669"/>
    <property type="project" value="UniProtKB-UniRule"/>
</dbReference>
<comment type="cofactor">
    <cofactor evidence="2">
        <name>Fe(2+)</name>
        <dbReference type="ChEBI" id="CHEBI:29033"/>
    </cofactor>
    <text evidence="2">Binds 1 Fe(2+) ion.</text>
</comment>
<evidence type="ECO:0000313" key="4">
    <source>
        <dbReference type="Proteomes" id="UP000178517"/>
    </source>
</evidence>
<dbReference type="NCBIfam" id="NF001159">
    <property type="entry name" value="PRK00150.1-3"/>
    <property type="match status" value="1"/>
</dbReference>
<sequence>MVRIMQEAEGIGLSANQIGLSHRVFVAKPERKLYVVFNPEIMKSTNEVVIFDEGCLSVPQTYGSVERPERITIVGQDQNGKKIKFKVNGLLARVFQHEIDHLNGVLFIDKVKNVQKIELEKEV</sequence>
<organism evidence="3 4">
    <name type="scientific">Candidatus Harrisonbacteria bacterium RIFCSPLOWO2_01_FULL_40_28</name>
    <dbReference type="NCBI Taxonomy" id="1798406"/>
    <lineage>
        <taxon>Bacteria</taxon>
        <taxon>Candidatus Harrisoniibacteriota</taxon>
    </lineage>
</organism>
<feature type="active site" evidence="2">
    <location>
        <position position="98"/>
    </location>
</feature>
<dbReference type="Gene3D" id="3.90.45.10">
    <property type="entry name" value="Peptide deformylase"/>
    <property type="match status" value="1"/>
</dbReference>
<dbReference type="PANTHER" id="PTHR10458">
    <property type="entry name" value="PEPTIDE DEFORMYLASE"/>
    <property type="match status" value="1"/>
</dbReference>
<keyword evidence="2" id="KW-0479">Metal-binding</keyword>
<evidence type="ECO:0000256" key="1">
    <source>
        <dbReference type="ARBA" id="ARBA00010759"/>
    </source>
</evidence>
<dbReference type="AlphaFoldDB" id="A0A1G1ZMM1"/>
<dbReference type="InterPro" id="IPR023635">
    <property type="entry name" value="Peptide_deformylase"/>
</dbReference>
<reference evidence="3 4" key="1">
    <citation type="journal article" date="2016" name="Nat. Commun.">
        <title>Thousands of microbial genomes shed light on interconnected biogeochemical processes in an aquifer system.</title>
        <authorList>
            <person name="Anantharaman K."/>
            <person name="Brown C.T."/>
            <person name="Hug L.A."/>
            <person name="Sharon I."/>
            <person name="Castelle C.J."/>
            <person name="Probst A.J."/>
            <person name="Thomas B.C."/>
            <person name="Singh A."/>
            <person name="Wilkins M.J."/>
            <person name="Karaoz U."/>
            <person name="Brodie E.L."/>
            <person name="Williams K.H."/>
            <person name="Hubbard S.S."/>
            <person name="Banfield J.F."/>
        </authorList>
    </citation>
    <scope>NUCLEOTIDE SEQUENCE [LARGE SCALE GENOMIC DNA]</scope>
</reference>
<dbReference type="Proteomes" id="UP000178517">
    <property type="component" value="Unassembled WGS sequence"/>
</dbReference>
<protein>
    <recommendedName>
        <fullName evidence="2">Peptide deformylase</fullName>
        <shortName evidence="2">PDF</shortName>
        <ecNumber evidence="2">3.5.1.88</ecNumber>
    </recommendedName>
    <alternativeName>
        <fullName evidence="2">Polypeptide deformylase</fullName>
    </alternativeName>
</protein>
<dbReference type="CDD" id="cd00487">
    <property type="entry name" value="Pep_deformylase"/>
    <property type="match status" value="1"/>
</dbReference>
<dbReference type="NCBIfam" id="TIGR00079">
    <property type="entry name" value="pept_deformyl"/>
    <property type="match status" value="1"/>
</dbReference>
<dbReference type="STRING" id="1798406.A3A04_01440"/>
<dbReference type="InterPro" id="IPR036821">
    <property type="entry name" value="Peptide_deformylase_sf"/>
</dbReference>
<dbReference type="PANTHER" id="PTHR10458:SF22">
    <property type="entry name" value="PEPTIDE DEFORMYLASE"/>
    <property type="match status" value="1"/>
</dbReference>
<comment type="catalytic activity">
    <reaction evidence="2">
        <text>N-terminal N-formyl-L-methionyl-[peptide] + H2O = N-terminal L-methionyl-[peptide] + formate</text>
        <dbReference type="Rhea" id="RHEA:24420"/>
        <dbReference type="Rhea" id="RHEA-COMP:10639"/>
        <dbReference type="Rhea" id="RHEA-COMP:10640"/>
        <dbReference type="ChEBI" id="CHEBI:15377"/>
        <dbReference type="ChEBI" id="CHEBI:15740"/>
        <dbReference type="ChEBI" id="CHEBI:49298"/>
        <dbReference type="ChEBI" id="CHEBI:64731"/>
        <dbReference type="EC" id="3.5.1.88"/>
    </reaction>
</comment>
<comment type="caution">
    <text evidence="3">The sequence shown here is derived from an EMBL/GenBank/DDBJ whole genome shotgun (WGS) entry which is preliminary data.</text>
</comment>
<dbReference type="GO" id="GO:0042586">
    <property type="term" value="F:peptide deformylase activity"/>
    <property type="evidence" value="ECO:0007669"/>
    <property type="project" value="UniProtKB-UniRule"/>
</dbReference>
<comment type="similarity">
    <text evidence="1 2">Belongs to the polypeptide deformylase family.</text>
</comment>